<dbReference type="GO" id="GO:0043531">
    <property type="term" value="F:ADP binding"/>
    <property type="evidence" value="ECO:0007669"/>
    <property type="project" value="InterPro"/>
</dbReference>
<dbReference type="PANTHER" id="PTHR22845">
    <property type="entry name" value="APOPTOTIC PROTEASE-ACTIVATING FACTOR 1"/>
    <property type="match status" value="1"/>
</dbReference>
<dbReference type="PANTHER" id="PTHR22845:SF5">
    <property type="entry name" value="APOPTOTIC PROTEASE-ACTIVATING FACTOR 1"/>
    <property type="match status" value="1"/>
</dbReference>
<dbReference type="Gene3D" id="3.40.50.300">
    <property type="entry name" value="P-loop containing nucleotide triphosphate hydrolases"/>
    <property type="match status" value="1"/>
</dbReference>
<evidence type="ECO:0008006" key="8">
    <source>
        <dbReference type="Google" id="ProtNLM"/>
    </source>
</evidence>
<reference evidence="7" key="1">
    <citation type="submission" date="2016-10" db="EMBL/GenBank/DDBJ databases">
        <title>Comparative genomics uncovers the prolific and rare metabolic potential of the cyanobacterial genus Moorea.</title>
        <authorList>
            <person name="Leao T."/>
            <person name="Castelao G."/>
            <person name="Korobeynikov A."/>
            <person name="Monroe E.A."/>
            <person name="Podell S."/>
            <person name="Glukhov E."/>
            <person name="Allen E."/>
            <person name="Gerwick W.H."/>
            <person name="Gerwick L."/>
        </authorList>
    </citation>
    <scope>NUCLEOTIDE SEQUENCE [LARGE SCALE GENOMIC DNA]</scope>
    <source>
        <strain evidence="7">PAL-8-15-08-1</strain>
    </source>
</reference>
<accession>A0A1D8U3H3</accession>
<keyword evidence="3" id="KW-0677">Repeat</keyword>
<dbReference type="GO" id="GO:0005829">
    <property type="term" value="C:cytosol"/>
    <property type="evidence" value="ECO:0007669"/>
    <property type="project" value="UniProtKB-ARBA"/>
</dbReference>
<dbReference type="InterPro" id="IPR002182">
    <property type="entry name" value="NB-ARC"/>
</dbReference>
<sequence length="1414" mass="158094">MNNQTRFNQAPPLPPYYVKRPEVSEQLKQILLSEETAKAGTLVVSAIYGLGGIGKSTITAALAHDEEVQSHFPDGIFWATLGQQPDILSFLSSWIQQLGDYDFKPINTEAASLQLKTLLSDKKALLVVDDVWHPDHVEPFRVGGDGCGVLVTTREAQLKDAIPYDLDVMTPKQSLELLTSCLSNELTNQELDYAENLAKTVGYLPLALELAAAQVRDGMSWQELLGELEDLIVGVEALDRLKAEEEPSDAKRKNYSLVASFNLSLKGLSDDERLKNFAWLGILPEDVSITETMATTLWDCNLVEAKDTLRYLRQKALLLPGLSTTPETNYRLHDLLHDLARSLVQSELGLSIPSAHQQLLERYQTKTDKGLWHTLPDDGYIYNYLTWHLEKAKKINDIHQLLKEETPAGDNGWYWQCDRQGKTANFIKDVSRAWAIAADNFTENPTESISLQCRYALITTSINSLARNIAPKLMAALLENNIWTPAQALAYVRQNKDSSSQVRGLEAISEYLPPSLLSEALDVARAIRNRYHQANALIALAPHFPEVLPEALDCVRRIGDEYYRALAFRALVPHLPHVLLPQALDSAKAFENGNQRAIALRALAPHLPHVLLPQALDSAKAFENGNQRAIALIALAPHFPEVLPEALDFAKAILNGNQRTRDLTALAGHFPEVLPEALDSARAIRDEPDRVDALGALAVHFPEVLPEALDGARTLGNEQDQADSFGYAYNLYLFQLKLNHNIDVPERHKRRAKVLKNLAPYLPEVFLAQALEVAKGVRDEYWRADALIALTAHFPEVLPEALNAAKAIQDQEYRAEALKELASHLPEVLLHQALDYARGLGNEQDRAEALILFVFNLPEVFLDQEVLRYVPRIGHEYLQRYALIGLVPHFPELLPETLDYFRALESESERAEALIALAPHFPQGLLPEALDCARTIRDENQRARALIALAFQVPELLPEALDGAKAIRDQNQRADVLIGLAPYLPELLPQALDLARGIRDEYKRANALITLAPHFPEVFESLRTEALDVTRAIRDQFQRPHAFIALAPHLPELLPEALDLTRAMANQYKRAEALIALVPYLPETLLQQALDCTKTFWDKSLRANALIGLAPHLPDVLLQQVLDYTRTFDYQSLRVDFLIGLAPHLPDVLLQQVLDDARGISDESYRANTLIALAPHLPDVLLQQALDDARGISDEYFRANALGALAPHLPELLPEALDSARAIRNQYHRAYALIGLAPHLPELLPEALDSIRAIPNPSSRAYALIRLAPHFPEVLPEVLDCVRAEYDYERVDLLIDLAPHLPPVFLGQAFDCAKAIQHRSWRANALGGLEPYLPEVLLPEALNAVGLDNLLKKLNPSLVDFSDWQQLLNCLARLTRPQFVYHLPQLAPLIIELGGIEALRETVAAVEDVRRWWR</sequence>
<dbReference type="Proteomes" id="UP000177870">
    <property type="component" value="Chromosome"/>
</dbReference>
<dbReference type="InterPro" id="IPR011990">
    <property type="entry name" value="TPR-like_helical_dom_sf"/>
</dbReference>
<protein>
    <recommendedName>
        <fullName evidence="8">NB-ARC domain-containing protein</fullName>
    </recommendedName>
</protein>
<dbReference type="Pfam" id="PF00931">
    <property type="entry name" value="NB-ARC"/>
    <property type="match status" value="1"/>
</dbReference>
<dbReference type="OrthoDB" id="5621943at2"/>
<evidence type="ECO:0000313" key="6">
    <source>
        <dbReference type="EMBL" id="AOX04457.1"/>
    </source>
</evidence>
<dbReference type="Gene3D" id="1.25.40.370">
    <property type="match status" value="1"/>
</dbReference>
<feature type="domain" description="NB-ARC" evidence="4">
    <location>
        <begin position="25"/>
        <end position="179"/>
    </location>
</feature>
<organism evidence="6 7">
    <name type="scientific">Moorena producens PAL-8-15-08-1</name>
    <dbReference type="NCBI Taxonomy" id="1458985"/>
    <lineage>
        <taxon>Bacteria</taxon>
        <taxon>Bacillati</taxon>
        <taxon>Cyanobacteriota</taxon>
        <taxon>Cyanophyceae</taxon>
        <taxon>Coleofasciculales</taxon>
        <taxon>Coleofasciculaceae</taxon>
        <taxon>Moorena</taxon>
    </lineage>
</organism>
<dbReference type="InterPro" id="IPR027417">
    <property type="entry name" value="P-loop_NTPase"/>
</dbReference>
<evidence type="ECO:0000256" key="2">
    <source>
        <dbReference type="ARBA" id="ARBA00022703"/>
    </source>
</evidence>
<evidence type="ECO:0000256" key="3">
    <source>
        <dbReference type="ARBA" id="ARBA00022737"/>
    </source>
</evidence>
<evidence type="ECO:0000256" key="1">
    <source>
        <dbReference type="ARBA" id="ARBA00022574"/>
    </source>
</evidence>
<feature type="domain" description="APAF-1 helical" evidence="5">
    <location>
        <begin position="355"/>
        <end position="402"/>
    </location>
</feature>
<dbReference type="SUPFAM" id="SSF48371">
    <property type="entry name" value="ARM repeat"/>
    <property type="match status" value="1"/>
</dbReference>
<evidence type="ECO:0000259" key="4">
    <source>
        <dbReference type="Pfam" id="PF00931"/>
    </source>
</evidence>
<evidence type="ECO:0000259" key="5">
    <source>
        <dbReference type="Pfam" id="PF17908"/>
    </source>
</evidence>
<dbReference type="KEGG" id="mpro:BJP34_21915"/>
<dbReference type="Gene3D" id="1.10.10.10">
    <property type="entry name" value="Winged helix-like DNA-binding domain superfamily/Winged helix DNA-binding domain"/>
    <property type="match status" value="1"/>
</dbReference>
<gene>
    <name evidence="6" type="ORF">BJP34_21915</name>
</gene>
<proteinExistence type="predicted"/>
<dbReference type="Pfam" id="PF17908">
    <property type="entry name" value="APAF1_C"/>
    <property type="match status" value="1"/>
</dbReference>
<dbReference type="PRINTS" id="PR00364">
    <property type="entry name" value="DISEASERSIST"/>
</dbReference>
<keyword evidence="1" id="KW-0853">WD repeat</keyword>
<dbReference type="SUPFAM" id="SSF52540">
    <property type="entry name" value="P-loop containing nucleoside triphosphate hydrolases"/>
    <property type="match status" value="1"/>
</dbReference>
<dbReference type="InterPro" id="IPR041452">
    <property type="entry name" value="APAF1_C"/>
</dbReference>
<dbReference type="EMBL" id="CP017599">
    <property type="protein sequence ID" value="AOX04457.1"/>
    <property type="molecule type" value="Genomic_DNA"/>
</dbReference>
<dbReference type="Gene3D" id="1.25.40.10">
    <property type="entry name" value="Tetratricopeptide repeat domain"/>
    <property type="match status" value="2"/>
</dbReference>
<name>A0A1D8U3H3_9CYAN</name>
<dbReference type="InterPro" id="IPR036388">
    <property type="entry name" value="WH-like_DNA-bd_sf"/>
</dbReference>
<dbReference type="STRING" id="1458985.BJP34_21915"/>
<keyword evidence="2" id="KW-0053">Apoptosis</keyword>
<evidence type="ECO:0000313" key="7">
    <source>
        <dbReference type="Proteomes" id="UP000177870"/>
    </source>
</evidence>
<dbReference type="InterPro" id="IPR016024">
    <property type="entry name" value="ARM-type_fold"/>
</dbReference>